<protein>
    <submittedName>
        <fullName evidence="1">Uncharacterized protein</fullName>
    </submittedName>
</protein>
<dbReference type="EMBL" id="JAFBCV010000004">
    <property type="protein sequence ID" value="MBM7838594.1"/>
    <property type="molecule type" value="Genomic_DNA"/>
</dbReference>
<evidence type="ECO:0000313" key="1">
    <source>
        <dbReference type="EMBL" id="MBM7838594.1"/>
    </source>
</evidence>
<reference evidence="1" key="1">
    <citation type="submission" date="2021-01" db="EMBL/GenBank/DDBJ databases">
        <title>Genomic Encyclopedia of Type Strains, Phase IV (KMG-IV): sequencing the most valuable type-strain genomes for metagenomic binning, comparative biology and taxonomic classification.</title>
        <authorList>
            <person name="Goeker M."/>
        </authorList>
    </citation>
    <scope>NUCLEOTIDE SEQUENCE</scope>
    <source>
        <strain evidence="1">DSM 21943</strain>
    </source>
</reference>
<proteinExistence type="predicted"/>
<name>A0ABS2SSV1_9BACI</name>
<dbReference type="RefSeq" id="WP_158332419.1">
    <property type="nucleotide sequence ID" value="NZ_JAFBCV010000004.1"/>
</dbReference>
<keyword evidence="2" id="KW-1185">Reference proteome</keyword>
<evidence type="ECO:0000313" key="2">
    <source>
        <dbReference type="Proteomes" id="UP001179280"/>
    </source>
</evidence>
<sequence length="49" mass="6159">MAFEKKEQERMAQLYHSIWFAHSEQERKRWITKRALLEAQIRQNFNHNE</sequence>
<dbReference type="Proteomes" id="UP001179280">
    <property type="component" value="Unassembled WGS sequence"/>
</dbReference>
<comment type="caution">
    <text evidence="1">The sequence shown here is derived from an EMBL/GenBank/DDBJ whole genome shotgun (WGS) entry which is preliminary data.</text>
</comment>
<accession>A0ABS2SSV1</accession>
<gene>
    <name evidence="1" type="ORF">JOC54_001850</name>
</gene>
<organism evidence="1 2">
    <name type="scientific">Shouchella xiaoxiensis</name>
    <dbReference type="NCBI Taxonomy" id="766895"/>
    <lineage>
        <taxon>Bacteria</taxon>
        <taxon>Bacillati</taxon>
        <taxon>Bacillota</taxon>
        <taxon>Bacilli</taxon>
        <taxon>Bacillales</taxon>
        <taxon>Bacillaceae</taxon>
        <taxon>Shouchella</taxon>
    </lineage>
</organism>